<accession>A0A5N5DGK3</accession>
<feature type="transmembrane region" description="Helical" evidence="7">
    <location>
        <begin position="26"/>
        <end position="45"/>
    </location>
</feature>
<feature type="domain" description="Rhodopsin" evidence="8">
    <location>
        <begin position="50"/>
        <end position="242"/>
    </location>
</feature>
<dbReference type="Pfam" id="PF20684">
    <property type="entry name" value="Fung_rhodopsin"/>
    <property type="match status" value="1"/>
</dbReference>
<evidence type="ECO:0000313" key="9">
    <source>
        <dbReference type="EMBL" id="KAB2576640.1"/>
    </source>
</evidence>
<feature type="compositionally biased region" description="Basic and acidic residues" evidence="6">
    <location>
        <begin position="479"/>
        <end position="492"/>
    </location>
</feature>
<reference evidence="9 10" key="1">
    <citation type="journal article" date="2019" name="Sci. Rep.">
        <title>A multi-omics analysis of the grapevine pathogen Lasiodiplodia theobromae reveals that temperature affects the expression of virulence- and pathogenicity-related genes.</title>
        <authorList>
            <person name="Felix C."/>
            <person name="Meneses R."/>
            <person name="Goncalves M.F.M."/>
            <person name="Tilleman L."/>
            <person name="Duarte A.S."/>
            <person name="Jorrin-Novo J.V."/>
            <person name="Van de Peer Y."/>
            <person name="Deforce D."/>
            <person name="Van Nieuwerburgh F."/>
            <person name="Esteves A.C."/>
            <person name="Alves A."/>
        </authorList>
    </citation>
    <scope>NUCLEOTIDE SEQUENCE [LARGE SCALE GENOMIC DNA]</scope>
    <source>
        <strain evidence="9 10">LA-SOL3</strain>
    </source>
</reference>
<feature type="region of interest" description="Disordered" evidence="6">
    <location>
        <begin position="402"/>
        <end position="492"/>
    </location>
</feature>
<sequence length="492" mass="56176">MSDDSSYNKKYDPDMPVIRWRQRMELATVCVANAISLCVMITRIIVQRKRFKRFRKVEWQTIIATVLLVFPLWTSQVLTNHYGSGLHVQNVPPEYAIPFWNWSLGWMSYYIVVSMVKVSVCYSLLEILPHTFRTFRRLVHLLCVVIMGLGIAEALVWTFQCEPFMSNFDYNVESTWCANIDAARFSWAGIGIGIDCILTWIPIAILQRTRLLRHERIVLRAVFGATLLGTAATWVLVHMKTEAVLTSENRAAGCYGIWLNREAQAVNDLTWTESIYIMFNSIEITLYTVGGSLTVFSRYFISRAAAYSSGARTDHSHSNSFSIFSKVSNRMRKMSVHTVTDSQLNREEPEPFNINATAPLPQWDIDGYELQQPLPPPPMTAMTALHDPEASKWHTWETSYGVPASRETTTTDLPSIEHMGVLPDVDDTPPRTREPSTTRQPQVEQQASTAWYNSEHSSEEEQPPASPQFFTGMHRPSGSRHDSPQQPRYPER</sequence>
<gene>
    <name evidence="9" type="ORF">DBV05_g4652</name>
</gene>
<dbReference type="PANTHER" id="PTHR33048:SF47">
    <property type="entry name" value="INTEGRAL MEMBRANE PROTEIN-RELATED"/>
    <property type="match status" value="1"/>
</dbReference>
<name>A0A5N5DGK3_9PEZI</name>
<proteinExistence type="inferred from homology"/>
<dbReference type="GO" id="GO:0016020">
    <property type="term" value="C:membrane"/>
    <property type="evidence" value="ECO:0007669"/>
    <property type="project" value="UniProtKB-SubCell"/>
</dbReference>
<evidence type="ECO:0000256" key="6">
    <source>
        <dbReference type="SAM" id="MobiDB-lite"/>
    </source>
</evidence>
<comment type="similarity">
    <text evidence="5">Belongs to the SAT4 family.</text>
</comment>
<comment type="subcellular location">
    <subcellularLocation>
        <location evidence="1">Membrane</location>
        <topology evidence="1">Multi-pass membrane protein</topology>
    </subcellularLocation>
</comment>
<keyword evidence="10" id="KW-1185">Reference proteome</keyword>
<feature type="transmembrane region" description="Helical" evidence="7">
    <location>
        <begin position="57"/>
        <end position="74"/>
    </location>
</feature>
<dbReference type="OrthoDB" id="3934549at2759"/>
<feature type="transmembrane region" description="Helical" evidence="7">
    <location>
        <begin position="137"/>
        <end position="159"/>
    </location>
</feature>
<feature type="transmembrane region" description="Helical" evidence="7">
    <location>
        <begin position="107"/>
        <end position="125"/>
    </location>
</feature>
<evidence type="ECO:0000256" key="3">
    <source>
        <dbReference type="ARBA" id="ARBA00022989"/>
    </source>
</evidence>
<keyword evidence="4 7" id="KW-0472">Membrane</keyword>
<evidence type="ECO:0000259" key="8">
    <source>
        <dbReference type="Pfam" id="PF20684"/>
    </source>
</evidence>
<evidence type="ECO:0000256" key="7">
    <source>
        <dbReference type="SAM" id="Phobius"/>
    </source>
</evidence>
<dbReference type="Proteomes" id="UP000325902">
    <property type="component" value="Unassembled WGS sequence"/>
</dbReference>
<feature type="transmembrane region" description="Helical" evidence="7">
    <location>
        <begin position="217"/>
        <end position="237"/>
    </location>
</feature>
<dbReference type="EMBL" id="VCHE01000022">
    <property type="protein sequence ID" value="KAB2576640.1"/>
    <property type="molecule type" value="Genomic_DNA"/>
</dbReference>
<protein>
    <recommendedName>
        <fullName evidence="8">Rhodopsin domain-containing protein</fullName>
    </recommendedName>
</protein>
<comment type="caution">
    <text evidence="9">The sequence shown here is derived from an EMBL/GenBank/DDBJ whole genome shotgun (WGS) entry which is preliminary data.</text>
</comment>
<dbReference type="PANTHER" id="PTHR33048">
    <property type="entry name" value="PTH11-LIKE INTEGRAL MEMBRANE PROTEIN (AFU_ORTHOLOGUE AFUA_5G11245)"/>
    <property type="match status" value="1"/>
</dbReference>
<feature type="compositionally biased region" description="Polar residues" evidence="6">
    <location>
        <begin position="442"/>
        <end position="455"/>
    </location>
</feature>
<keyword evidence="3 7" id="KW-1133">Transmembrane helix</keyword>
<evidence type="ECO:0000256" key="1">
    <source>
        <dbReference type="ARBA" id="ARBA00004141"/>
    </source>
</evidence>
<dbReference type="AlphaFoldDB" id="A0A5N5DGK3"/>
<evidence type="ECO:0000256" key="5">
    <source>
        <dbReference type="ARBA" id="ARBA00038359"/>
    </source>
</evidence>
<organism evidence="9 10">
    <name type="scientific">Lasiodiplodia theobromae</name>
    <dbReference type="NCBI Taxonomy" id="45133"/>
    <lineage>
        <taxon>Eukaryota</taxon>
        <taxon>Fungi</taxon>
        <taxon>Dikarya</taxon>
        <taxon>Ascomycota</taxon>
        <taxon>Pezizomycotina</taxon>
        <taxon>Dothideomycetes</taxon>
        <taxon>Dothideomycetes incertae sedis</taxon>
        <taxon>Botryosphaeriales</taxon>
        <taxon>Botryosphaeriaceae</taxon>
        <taxon>Lasiodiplodia</taxon>
    </lineage>
</organism>
<evidence type="ECO:0000313" key="10">
    <source>
        <dbReference type="Proteomes" id="UP000325902"/>
    </source>
</evidence>
<dbReference type="InterPro" id="IPR049326">
    <property type="entry name" value="Rhodopsin_dom_fungi"/>
</dbReference>
<evidence type="ECO:0000256" key="4">
    <source>
        <dbReference type="ARBA" id="ARBA00023136"/>
    </source>
</evidence>
<evidence type="ECO:0000256" key="2">
    <source>
        <dbReference type="ARBA" id="ARBA00022692"/>
    </source>
</evidence>
<keyword evidence="2 7" id="KW-0812">Transmembrane</keyword>
<feature type="transmembrane region" description="Helical" evidence="7">
    <location>
        <begin position="185"/>
        <end position="205"/>
    </location>
</feature>
<dbReference type="InterPro" id="IPR052337">
    <property type="entry name" value="SAT4-like"/>
</dbReference>